<evidence type="ECO:0000259" key="1">
    <source>
        <dbReference type="Pfam" id="PF05685"/>
    </source>
</evidence>
<dbReference type="GO" id="GO:0004519">
    <property type="term" value="F:endonuclease activity"/>
    <property type="evidence" value="ECO:0007669"/>
    <property type="project" value="UniProtKB-KW"/>
</dbReference>
<evidence type="ECO:0000313" key="2">
    <source>
        <dbReference type="EMBL" id="MBU2664612.1"/>
    </source>
</evidence>
<sequence>MHPGPWTEDEFFALGECINRVELLDGGLWVSPGPHMSHQAIAYRLHRLMEEAAGAAGLMVYRAINLRIQADTILIPDVVVVDDRVPPSICAEAGDTALVAEILSPSSTTMDRVTKRHIYAAARIDWYLLVDPGLPDYQEVKLTLCRRNGDSYVEAATAKGDEPLVFEQPFAVEIHPRPLSR</sequence>
<dbReference type="PANTHER" id="PTHR35400:SF3">
    <property type="entry name" value="SLL1072 PROTEIN"/>
    <property type="match status" value="1"/>
</dbReference>
<organism evidence="2 3">
    <name type="scientific">Paractinoplanes bogorensis</name>
    <dbReference type="NCBI Taxonomy" id="1610840"/>
    <lineage>
        <taxon>Bacteria</taxon>
        <taxon>Bacillati</taxon>
        <taxon>Actinomycetota</taxon>
        <taxon>Actinomycetes</taxon>
        <taxon>Micromonosporales</taxon>
        <taxon>Micromonosporaceae</taxon>
        <taxon>Paractinoplanes</taxon>
    </lineage>
</organism>
<feature type="domain" description="Putative restriction endonuclease" evidence="1">
    <location>
        <begin position="10"/>
        <end position="171"/>
    </location>
</feature>
<accession>A0ABS5YME0</accession>
<dbReference type="Gene3D" id="3.90.1570.10">
    <property type="entry name" value="tt1808, chain A"/>
    <property type="match status" value="1"/>
</dbReference>
<dbReference type="Pfam" id="PF05685">
    <property type="entry name" value="Uma2"/>
    <property type="match status" value="1"/>
</dbReference>
<dbReference type="PANTHER" id="PTHR35400">
    <property type="entry name" value="SLR1083 PROTEIN"/>
    <property type="match status" value="1"/>
</dbReference>
<keyword evidence="2" id="KW-0540">Nuclease</keyword>
<dbReference type="InterPro" id="IPR008538">
    <property type="entry name" value="Uma2"/>
</dbReference>
<protein>
    <submittedName>
        <fullName evidence="2">Uma2 family endonuclease</fullName>
    </submittedName>
</protein>
<evidence type="ECO:0000313" key="3">
    <source>
        <dbReference type="Proteomes" id="UP001519654"/>
    </source>
</evidence>
<name>A0ABS5YME0_9ACTN</name>
<reference evidence="2 3" key="1">
    <citation type="submission" date="2021-06" db="EMBL/GenBank/DDBJ databases">
        <title>Actinoplanes lichenicola sp. nov., and Actinoplanes ovalisporus sp. nov., isolated from lichen in Thailand.</title>
        <authorList>
            <person name="Saeng-In P."/>
            <person name="Kanchanasin P."/>
            <person name="Yuki M."/>
            <person name="Kudo T."/>
            <person name="Ohkuma M."/>
            <person name="Phongsopitanun W."/>
            <person name="Tanasupawat S."/>
        </authorList>
    </citation>
    <scope>NUCLEOTIDE SEQUENCE [LARGE SCALE GENOMIC DNA]</scope>
    <source>
        <strain evidence="2 3">NBRC 110975</strain>
    </source>
</reference>
<keyword evidence="3" id="KW-1185">Reference proteome</keyword>
<comment type="caution">
    <text evidence="2">The sequence shown here is derived from an EMBL/GenBank/DDBJ whole genome shotgun (WGS) entry which is preliminary data.</text>
</comment>
<proteinExistence type="predicted"/>
<keyword evidence="2" id="KW-0378">Hydrolase</keyword>
<dbReference type="SUPFAM" id="SSF52980">
    <property type="entry name" value="Restriction endonuclease-like"/>
    <property type="match status" value="1"/>
</dbReference>
<dbReference type="InterPro" id="IPR012296">
    <property type="entry name" value="Nuclease_put_TT1808"/>
</dbReference>
<dbReference type="Proteomes" id="UP001519654">
    <property type="component" value="Unassembled WGS sequence"/>
</dbReference>
<dbReference type="InterPro" id="IPR011335">
    <property type="entry name" value="Restrct_endonuc-II-like"/>
</dbReference>
<dbReference type="RefSeq" id="WP_215787377.1">
    <property type="nucleotide sequence ID" value="NZ_JAHKKG010000004.1"/>
</dbReference>
<keyword evidence="2" id="KW-0255">Endonuclease</keyword>
<dbReference type="CDD" id="cd06260">
    <property type="entry name" value="DUF820-like"/>
    <property type="match status" value="1"/>
</dbReference>
<gene>
    <name evidence="2" type="ORF">KOI35_14005</name>
</gene>
<dbReference type="EMBL" id="JAHKKG010000004">
    <property type="protein sequence ID" value="MBU2664612.1"/>
    <property type="molecule type" value="Genomic_DNA"/>
</dbReference>